<dbReference type="GO" id="GO:0031177">
    <property type="term" value="F:phosphopantetheine binding"/>
    <property type="evidence" value="ECO:0007669"/>
    <property type="project" value="InterPro"/>
</dbReference>
<reference evidence="7 8" key="1">
    <citation type="journal article" date="2016" name="Sci. Rep.">
        <title>Penicillium arizonense, a new, genome sequenced fungal species, reveals a high chemical diversity in secreted metabolites.</title>
        <authorList>
            <person name="Grijseels S."/>
            <person name="Nielsen J.C."/>
            <person name="Randelovic M."/>
            <person name="Nielsen J."/>
            <person name="Nielsen K.F."/>
            <person name="Workman M."/>
            <person name="Frisvad J.C."/>
        </authorList>
    </citation>
    <scope>NUCLEOTIDE SEQUENCE [LARGE SCALE GENOMIC DNA]</scope>
    <source>
        <strain evidence="7 8">CBS 141311</strain>
    </source>
</reference>
<evidence type="ECO:0000256" key="3">
    <source>
        <dbReference type="ARBA" id="ARBA00022598"/>
    </source>
</evidence>
<evidence type="ECO:0000256" key="4">
    <source>
        <dbReference type="ARBA" id="ARBA00022737"/>
    </source>
</evidence>
<dbReference type="RefSeq" id="XP_022493158.1">
    <property type="nucleotide sequence ID" value="XM_022626647.1"/>
</dbReference>
<dbReference type="PANTHER" id="PTHR45527:SF16">
    <property type="entry name" value="NONRIBOSOMAL PEPTIDE SYNTHASE ATNA-RELATED"/>
    <property type="match status" value="1"/>
</dbReference>
<protein>
    <recommendedName>
        <fullName evidence="6">Carrier domain-containing protein</fullName>
    </recommendedName>
</protein>
<dbReference type="Gene3D" id="3.30.300.30">
    <property type="match status" value="3"/>
</dbReference>
<evidence type="ECO:0000256" key="2">
    <source>
        <dbReference type="ARBA" id="ARBA00022553"/>
    </source>
</evidence>
<dbReference type="FunFam" id="3.40.50.12780:FF:000014">
    <property type="entry name" value="Nonribosomal peptide synthetase 1"/>
    <property type="match status" value="2"/>
</dbReference>
<comment type="caution">
    <text evidence="7">The sequence shown here is derived from an EMBL/GenBank/DDBJ whole genome shotgun (WGS) entry which is preliminary data.</text>
</comment>
<evidence type="ECO:0000313" key="8">
    <source>
        <dbReference type="Proteomes" id="UP000177622"/>
    </source>
</evidence>
<dbReference type="CDD" id="cd19534">
    <property type="entry name" value="E_NRPS"/>
    <property type="match status" value="1"/>
</dbReference>
<dbReference type="InterPro" id="IPR036736">
    <property type="entry name" value="ACP-like_sf"/>
</dbReference>
<dbReference type="Pfam" id="PF00668">
    <property type="entry name" value="Condensation"/>
    <property type="match status" value="4"/>
</dbReference>
<dbReference type="Pfam" id="PF00550">
    <property type="entry name" value="PP-binding"/>
    <property type="match status" value="3"/>
</dbReference>
<dbReference type="NCBIfam" id="TIGR01733">
    <property type="entry name" value="AA-adenyl-dom"/>
    <property type="match status" value="2"/>
</dbReference>
<evidence type="ECO:0000256" key="1">
    <source>
        <dbReference type="ARBA" id="ARBA00022450"/>
    </source>
</evidence>
<dbReference type="EMBL" id="LXJU01000001">
    <property type="protein sequence ID" value="OGE57735.1"/>
    <property type="molecule type" value="Genomic_DNA"/>
</dbReference>
<evidence type="ECO:0000313" key="7">
    <source>
        <dbReference type="EMBL" id="OGE57735.1"/>
    </source>
</evidence>
<dbReference type="PROSITE" id="PS00012">
    <property type="entry name" value="PHOSPHOPANTETHEINE"/>
    <property type="match status" value="2"/>
</dbReference>
<dbReference type="FunFam" id="3.30.559.30:FF:000003">
    <property type="entry name" value="Nonribosomal peptide synthase SidD"/>
    <property type="match status" value="1"/>
</dbReference>
<dbReference type="SUPFAM" id="SSF47336">
    <property type="entry name" value="ACP-like"/>
    <property type="match status" value="3"/>
</dbReference>
<dbReference type="CDD" id="cd19545">
    <property type="entry name" value="FUM14_C_NRPS-like"/>
    <property type="match status" value="1"/>
</dbReference>
<feature type="domain" description="Carrier" evidence="6">
    <location>
        <begin position="1955"/>
        <end position="2031"/>
    </location>
</feature>
<dbReference type="FunFam" id="3.30.300.30:FF:000015">
    <property type="entry name" value="Nonribosomal peptide synthase SidD"/>
    <property type="match status" value="3"/>
</dbReference>
<sequence>MTIQHPNGGSDLPTEKCLFPIRNDGNTSADNDKTHWGRTKLCTCTLEAAGILSSSSCPPSCPNQGQEPNSSLKAEQKDPLCFLATVWALILWEYAEVDTVQIGVHQTTGPFTARSAEKQYMKLFASARSRTGAASDLFHIERWSVSNVNLSYYPYFNTGVALYHGQDEEAVNDMGEKKIAEQFFARISHQIDDEGSKEEEEKEIEEVEQEQCAIMLALDLEKSEWFLVYKTAVLSSGQAEHMAPFLAEAVMTVAIKANTKSLSQLAITSTVQLKTIREWNSQVLIQPSVPTIHQIIHNLSKAQADHPALLASNGTLTYAELDAVSSRLARHLQTIGVQPGTFIPVCFNKSLWAVVAMLAVNKAGAAFVTLDASQPLIRLRSIVKQLNGPPLGLTSPENQALMDEVITPTLAVDAQAMLLLPKNEQDEVGESGWPIDATAPSYCFFTSGSTGEPKGCLVDHAALASVATHCKALHLDSTSRVLQFASFSFGVSLIEIWCTLAAGGTVCMPSDSDRVSRLADAMEEMAINWAFVTPTVLGTIGPDAVPGLRCILVAGEPLKKAQISLWAKRTRLFQAYGFTEWAGVCCVSPQIQSIADIGIIGTPANARCWLIEPGNPQRIAQIGAVAELFVEGPSLAQGYLHSPDKTALSFLEAPTWRRQGPLGGERKLCNVSGGVRCYKTGDLAYYDSNGLLRYVSRQDRQVKVRGQRIDLGEPEFHMAQSSTLFRKAVIDAIVPADGDGVASLVAFVPAPSLPTSPTTSGIGNAFFALPDQEFVATVQRVIKTLEEKLPDVMVPRLFLQIQSMPLTVTGKIDRRRLRQEAEQLRHEELLRWTGVEIAASEPPQTSHEVLIHQLITELLNLPPAQVGMEHDFFTLGGDSVMAMKLAGRARAAGVELTAAHIFAASRLGELARIVAQLGHTSTDEIDSNEPFFLLDAHSKPVLISTAASVCGVEEGEIEDIYPCTPLQEGMLALSASKPGAYIARFIHKLQPHVDIAVLRHAWEAVVQASPILRTRIVTELDGSRMFQVVLRESFQWDDANPDVEVDWDMYMKRRTTDALLVGVPLVHASILAGSESSSFQSDPSAMYFVVMMHHSICDRWASGLMMDLVEKAYAGERLVPNSMAPFIQYLSGQLANPSGTEYWQSQFEGLEAEVFPALPSPGYTSVPTASRHLPILCQRDAPGGYTISNVIRLAWAVLISHYTSSPDVVFGVTVSGRAAPVAEIEKIVAPIVATVPLRVRFRPEDTILAALKAVQTQSSEMVPFEQFGLQRIRKVSREAADGCSFQSQLIVQPPWADEHRPLLTTLEAGSAVAGGFASWPLSVICSLTESRQVDVTMEFDPVVTSVPAVERILRHFEQTLQFILTEPLRPLEEVPFISPMDLEQLRQWSGPISSLRGSYECVHHIIQQRCVEQPTACAVWAWDGKLTYAELDRLSTRLAAQFINACAVEAEVIVPICMEKSLWTTVAIMGIIKAGGAFVLLDPSQPRTRLEGICRQVKPHFIVTSPANLELAQNLVPVAVVVDQDQSDHWPSDATCAPTIAAQETSALYVAFTSGSTGTPKGVMIEHRSFSSSALALNAATHVTRESRLLQFAGYSFDGSIMETLSTLMAGACLCVPSTFEARNELGAAARKFLLTHAHLTPSLARHILRSDPGFSEIIVSVGEPLTPSDVADWAGNNNGNARCRVMNGYGPAECAVSTTIQPCITTGSNPQNIGFPLTGICCYVVHPDNHDILLPIGAVGELLVEGPTVARGYLGDPVQNDAVFIFSPPSWMRMLHPEVPYGRLYKTGDLVRYDNDGSLQYVGRRDAQVKLRGQRIELGEVEKHVQQSWPEIDQVVVEMITFTMASSSNTQSLVAFVVMTEVADDHTNGVSDDALFVANSLVPSFREQLAVARGRLQDRIPLFMVPEIFLPLRYLPQSASGKLDRRRLRDLAEGCSPEQLALYRENSVNRSARSPTSDAELKLHDVWAHVLNRPSEDIGVDDNFYHLGGDSITAMQIVAQARSKGFRVTLDQIMRHKTIAQITAHSELYTASSNVSSGEQYQNEDEELNTWFGLSPIQQMFLDHQSENGSGYRFNQTFLLRLSKSISLNTLHAAVGVLLSRHPMLRAQFARLPDDGRWMQSLLPTAPGDNGQWTYCHCTAHRLKSRSELSAVTAASTQSINMEKGPLTVVNLIDITEDGSQHLFLAIHHLVVDLVSWRIILADLNALLAGETLPGKTDSISFQTWCRCQAQYAQRSLFPQVALSLTLPESYHKDSRAFWFNSPGQPNRMGDTQLQSFTIDEKSTRMLFRGAQVAFDCQPVEILHAALLYSFLKAFPSRDAPIIFNESHGREPWDPVINLAQTVGWFTTVWPVVVAANLEQQDRHNFAHILRRVKDARRAVPNKGWAYFTSRYLNTDGQRAFRQEHPMELILNYAGEFQQLEHANSLFNTESHEAQGALDAGDDIQRFAIFEVGASVRNGCLRVQLVYPRQIRHADLIDEWVKTYQRTLEAAESQLRAASHMKHHTRYTLSDFPLLPSLSYPQLQELVLTTLPALGISMDNVEEIYPCSPSQRGMLIAQAKIAHSYNASVTWKIQSSIDGQRQAPNLQRLYAACCQVIQRHAALRTVFVDSPRADSYMEQVVLRHVPPESVVTHTTLSASGPLLPAALSDGWPKGQLMHRMNLCQWEDDRHEEILLRLDMSHAIMDRTTMQIIERDLCLAYEGKLFPGRGPLFSNYVCYIERQDREAASRYWQKYLQGVEPCLFPSINGEDCGHDEEWGSVSRTLQHSSLGKATVDEFCRSHNVTMWNLAALAWALVLRSFTNSDHVCFGYVKSGRDLPIDGIEDAVGAILNPLTCRVTLTGDLMVRDSIYQLQEEYLESLRHQCFPLSDAHRLAGVTDGALFNTSVGVQSGQLLQKEDRELEFTTLAMEDGAEDDLIISVVPGSDNTTLNLRFKTCVLSQLQACSVISTFEKAIRSILTADNDTAITAVDIFSEHDFNLVLARNQSLPARVESSVHQIIRERCNEYPDSEAVCDTDGSFTYRELDVLSSRLAQHLIVKCGGVAPNEVVPICLEKSRWTPVAMLGVLKAGGTLLLLDTLYPQQRRVEICAEVQARIVVTSSTHASISNELATTVVLVGPDHCAWELDGQSDRDASSIALPVVQPDHALYVVFTSGSTGKPKGLVIDHSSYCTDARDHIAAWKLTRHSRVTQFSSYAFDMSILEQLSVLMAGACICVISDQQRKNSFSDVACTLKANFAMLVPSVARLFRPEELPTIDSIMLAGECMTETDVSSWAPHVRLINGYGPAECSALAVVQSSICATSDPRNVGHPIGCVLWVVDSDDHEKLVPQGAIGELLIEGPIVGRGYINQPERTAQAFIKPPAWLRALRPLQANCPRLYKTGDLVRSNTDGSLIIIGRKDRQVKLRGQRLELAEVEVHVHRCFDGVARDVVAEMIVPAGSTKSQLVAMVLWQEEFDQEDKCKTHESHTLGAPSDSFAERVAAVEIRLRQTVPDFMVPAIFLPVLHMPRTHSGKSYRASSSPSSAENPLSSDAERALRNIWATVLDLPIQTISASDNFFFRGGHSIDAMRAAALGRAAGMSFGVADIFAHPTLSELARVAVPKDTDEDKSWQPFSLSPIEDPKALHAHLCAKNIIPMKSTLEDLLPITQAQHFFIQRKTLHSYNWTIKGRSLSMDRLRAACQTLIERYSILRTSFVEHEGCPVQLVLADFDAKIREIQCWPEEEPLEVCKSLWDRTDWPTLDVMGGSLPVRFTLASRPGEQHVVLTIQISHAQWDGVSIPRLFSDFAAIYNQTPLPPTSDFAQYLYHRVSSAAADIKQDPAFQFWREYLDGAKMAIPFAPRPRTLCTEPAVATQSDQTLWTFKGISPPPSLPLGVTMATLVKAASAFFLSRHLGQRDVVFGHTVNGRNLPLDNIESLLGCCLNFIPLRVTFPEDPAEWTVMDLLNHAQTQYTRSLSHEHVELREIFQHSTNWPAETPLSFIVQHQNIDLSYSLPLQGAVVDGDGEDDGPLDVQFSRFARFDPLDEVWIFTEPHADRLEVQICASSRVLRQEQATNLSKDICAIIEKFAAYPAAKLFDITL</sequence>
<gene>
    <name evidence="7" type="ORF">PENARI_c001G06474</name>
</gene>
<keyword evidence="8" id="KW-1185">Reference proteome</keyword>
<name>A0A1F5LX45_PENAI</name>
<dbReference type="Gene3D" id="3.30.559.30">
    <property type="entry name" value="Nonribosomal peptide synthetase, condensation domain"/>
    <property type="match status" value="4"/>
</dbReference>
<dbReference type="Gene3D" id="3.30.559.10">
    <property type="entry name" value="Chloramphenicol acetyltransferase-like domain"/>
    <property type="match status" value="4"/>
</dbReference>
<dbReference type="GeneID" id="34571381"/>
<dbReference type="FunFam" id="3.30.559.30:FF:000002">
    <property type="entry name" value="Nonribosomal peptide synthase Pes1"/>
    <property type="match status" value="1"/>
</dbReference>
<dbReference type="InterPro" id="IPR006162">
    <property type="entry name" value="Ppantetheine_attach_site"/>
</dbReference>
<comment type="similarity">
    <text evidence="5">Belongs to the NRP synthetase family.</text>
</comment>
<dbReference type="Gene3D" id="1.10.1200.10">
    <property type="entry name" value="ACP-like"/>
    <property type="match status" value="3"/>
</dbReference>
<dbReference type="PANTHER" id="PTHR45527">
    <property type="entry name" value="NONRIBOSOMAL PEPTIDE SYNTHETASE"/>
    <property type="match status" value="1"/>
</dbReference>
<accession>A0A1F5LX45</accession>
<feature type="domain" description="Carrier" evidence="6">
    <location>
        <begin position="3527"/>
        <end position="3603"/>
    </location>
</feature>
<keyword evidence="1" id="KW-0596">Phosphopantetheine</keyword>
<dbReference type="PROSITE" id="PS50075">
    <property type="entry name" value="CARRIER"/>
    <property type="match status" value="3"/>
</dbReference>
<evidence type="ECO:0000256" key="5">
    <source>
        <dbReference type="ARBA" id="ARBA00029454"/>
    </source>
</evidence>
<dbReference type="InterPro" id="IPR023213">
    <property type="entry name" value="CAT-like_dom_sf"/>
</dbReference>
<dbReference type="SUPFAM" id="SSF56801">
    <property type="entry name" value="Acetyl-CoA synthetase-like"/>
    <property type="match status" value="3"/>
</dbReference>
<dbReference type="InterPro" id="IPR020845">
    <property type="entry name" value="AMP-binding_CS"/>
</dbReference>
<organism evidence="7 8">
    <name type="scientific">Penicillium arizonense</name>
    <dbReference type="NCBI Taxonomy" id="1835702"/>
    <lineage>
        <taxon>Eukaryota</taxon>
        <taxon>Fungi</taxon>
        <taxon>Dikarya</taxon>
        <taxon>Ascomycota</taxon>
        <taxon>Pezizomycotina</taxon>
        <taxon>Eurotiomycetes</taxon>
        <taxon>Eurotiomycetidae</taxon>
        <taxon>Eurotiales</taxon>
        <taxon>Aspergillaceae</taxon>
        <taxon>Penicillium</taxon>
    </lineage>
</organism>
<dbReference type="GO" id="GO:0005737">
    <property type="term" value="C:cytoplasm"/>
    <property type="evidence" value="ECO:0007669"/>
    <property type="project" value="TreeGrafter"/>
</dbReference>
<dbReference type="InterPro" id="IPR045851">
    <property type="entry name" value="AMP-bd_C_sf"/>
</dbReference>
<dbReference type="CDD" id="cd05918">
    <property type="entry name" value="A_NRPS_SidN3_like"/>
    <property type="match status" value="3"/>
</dbReference>
<keyword evidence="3" id="KW-0436">Ligase</keyword>
<dbReference type="GO" id="GO:0016874">
    <property type="term" value="F:ligase activity"/>
    <property type="evidence" value="ECO:0007669"/>
    <property type="project" value="UniProtKB-KW"/>
</dbReference>
<dbReference type="InterPro" id="IPR009081">
    <property type="entry name" value="PP-bd_ACP"/>
</dbReference>
<dbReference type="InterPro" id="IPR000873">
    <property type="entry name" value="AMP-dep_synth/lig_dom"/>
</dbReference>
<dbReference type="InterPro" id="IPR020806">
    <property type="entry name" value="PKS_PP-bd"/>
</dbReference>
<evidence type="ECO:0000259" key="6">
    <source>
        <dbReference type="PROSITE" id="PS50075"/>
    </source>
</evidence>
<dbReference type="InterPro" id="IPR042099">
    <property type="entry name" value="ANL_N_sf"/>
</dbReference>
<dbReference type="FunFam" id="1.10.1200.10:FF:000005">
    <property type="entry name" value="Nonribosomal peptide synthetase 1"/>
    <property type="match status" value="1"/>
</dbReference>
<dbReference type="PROSITE" id="PS00455">
    <property type="entry name" value="AMP_BINDING"/>
    <property type="match status" value="2"/>
</dbReference>
<dbReference type="Proteomes" id="UP000177622">
    <property type="component" value="Unassembled WGS sequence"/>
</dbReference>
<dbReference type="SMART" id="SM00823">
    <property type="entry name" value="PKS_PP"/>
    <property type="match status" value="3"/>
</dbReference>
<feature type="domain" description="Carrier" evidence="6">
    <location>
        <begin position="845"/>
        <end position="918"/>
    </location>
</feature>
<keyword evidence="4" id="KW-0677">Repeat</keyword>
<dbReference type="Gene3D" id="3.40.50.12780">
    <property type="entry name" value="N-terminal domain of ligase-like"/>
    <property type="match status" value="3"/>
</dbReference>
<dbReference type="GO" id="GO:0044550">
    <property type="term" value="P:secondary metabolite biosynthetic process"/>
    <property type="evidence" value="ECO:0007669"/>
    <property type="project" value="TreeGrafter"/>
</dbReference>
<keyword evidence="2" id="KW-0597">Phosphoprotein</keyword>
<dbReference type="GO" id="GO:0043041">
    <property type="term" value="P:amino acid activation for nonribosomal peptide biosynthetic process"/>
    <property type="evidence" value="ECO:0007669"/>
    <property type="project" value="TreeGrafter"/>
</dbReference>
<proteinExistence type="inferred from homology"/>
<dbReference type="InterPro" id="IPR001242">
    <property type="entry name" value="Condensation_dom"/>
</dbReference>
<dbReference type="STRING" id="1835702.A0A1F5LX45"/>
<dbReference type="CDD" id="cd19542">
    <property type="entry name" value="CT_NRPS-like"/>
    <property type="match status" value="1"/>
</dbReference>
<dbReference type="OrthoDB" id="416786at2759"/>
<dbReference type="InterPro" id="IPR010071">
    <property type="entry name" value="AA_adenyl_dom"/>
</dbReference>
<dbReference type="NCBIfam" id="NF003417">
    <property type="entry name" value="PRK04813.1"/>
    <property type="match status" value="3"/>
</dbReference>
<dbReference type="Pfam" id="PF00501">
    <property type="entry name" value="AMP-binding"/>
    <property type="match status" value="3"/>
</dbReference>
<dbReference type="SUPFAM" id="SSF52777">
    <property type="entry name" value="CoA-dependent acyltransferases"/>
    <property type="match status" value="8"/>
</dbReference>